<reference evidence="1" key="1">
    <citation type="submission" date="2022-04" db="EMBL/GenBank/DDBJ databases">
        <title>Complete genome of Methanoplanus endosymbiosus DSM 3599.</title>
        <authorList>
            <person name="Chen S.-C."/>
            <person name="You Y.-T."/>
            <person name="Zhou Y.-Z."/>
            <person name="Lai M.-C."/>
        </authorList>
    </citation>
    <scope>NUCLEOTIDE SEQUENCE</scope>
    <source>
        <strain evidence="1">DSM 3599</strain>
    </source>
</reference>
<accession>A0A9E7THT2</accession>
<sequence>MCPAMLESEAGRTRGILPDLYKTWEDYLLKWAKKNKLDPGYVRFGLWRWKEPAPRMKELVRDMGIKTR</sequence>
<name>A0A9E7THT2_9EURY</name>
<dbReference type="KEGG" id="mend:L6E24_05235"/>
<keyword evidence="2" id="KW-1185">Reference proteome</keyword>
<dbReference type="GeneID" id="74307077"/>
<dbReference type="RefSeq" id="WP_257743659.1">
    <property type="nucleotide sequence ID" value="NZ_CP096115.1"/>
</dbReference>
<evidence type="ECO:0000313" key="2">
    <source>
        <dbReference type="Proteomes" id="UP001060368"/>
    </source>
</evidence>
<evidence type="ECO:0000313" key="1">
    <source>
        <dbReference type="EMBL" id="UUX93522.1"/>
    </source>
</evidence>
<proteinExistence type="predicted"/>
<gene>
    <name evidence="1" type="ORF">L6E24_05235</name>
</gene>
<dbReference type="AlphaFoldDB" id="A0A9E7THT2"/>
<dbReference type="Proteomes" id="UP001060368">
    <property type="component" value="Chromosome"/>
</dbReference>
<dbReference type="EMBL" id="CP096115">
    <property type="protein sequence ID" value="UUX93522.1"/>
    <property type="molecule type" value="Genomic_DNA"/>
</dbReference>
<protein>
    <submittedName>
        <fullName evidence="1">Uncharacterized protein</fullName>
    </submittedName>
</protein>
<organism evidence="1 2">
    <name type="scientific">Methanoplanus endosymbiosus</name>
    <dbReference type="NCBI Taxonomy" id="33865"/>
    <lineage>
        <taxon>Archaea</taxon>
        <taxon>Methanobacteriati</taxon>
        <taxon>Methanobacteriota</taxon>
        <taxon>Stenosarchaea group</taxon>
        <taxon>Methanomicrobia</taxon>
        <taxon>Methanomicrobiales</taxon>
        <taxon>Methanomicrobiaceae</taxon>
        <taxon>Methanoplanus</taxon>
    </lineage>
</organism>